<gene>
    <name evidence="6" type="ORF">ENV70_04395</name>
</gene>
<evidence type="ECO:0000259" key="5">
    <source>
        <dbReference type="PROSITE" id="PS51918"/>
    </source>
</evidence>
<name>A0A7C6AG76_UNCW3</name>
<dbReference type="Gene3D" id="3.20.20.70">
    <property type="entry name" value="Aldolase class I"/>
    <property type="match status" value="1"/>
</dbReference>
<proteinExistence type="predicted"/>
<dbReference type="SUPFAM" id="SSF102114">
    <property type="entry name" value="Radical SAM enzymes"/>
    <property type="match status" value="1"/>
</dbReference>
<dbReference type="AlphaFoldDB" id="A0A7C6AG76"/>
<dbReference type="SFLD" id="SFLDS00029">
    <property type="entry name" value="Radical_SAM"/>
    <property type="match status" value="1"/>
</dbReference>
<dbReference type="InterPro" id="IPR013785">
    <property type="entry name" value="Aldolase_TIM"/>
</dbReference>
<evidence type="ECO:0000256" key="3">
    <source>
        <dbReference type="ARBA" id="ARBA00023004"/>
    </source>
</evidence>
<dbReference type="SFLD" id="SFLDG01067">
    <property type="entry name" value="SPASM/twitch_domain_containing"/>
    <property type="match status" value="1"/>
</dbReference>
<organism evidence="6">
    <name type="scientific">candidate division WOR-3 bacterium</name>
    <dbReference type="NCBI Taxonomy" id="2052148"/>
    <lineage>
        <taxon>Bacteria</taxon>
        <taxon>Bacteria division WOR-3</taxon>
    </lineage>
</organism>
<sequence>MKLETKVKINNFLMKNLLYGIFHNGNNPFLRPILLPVVEKGIWLALKNVPGPVGLPGVIQDKFYMLRAMVYSGIRFGTTSKFTDTIVNKAILSNLRAEKENEFRAVFGFDPPGFMTISPAKRCNLRCKGCYANSASEKDQLPYDIFSRAIKEMHDLWGARFVVISGGEPMLYRWDNKGIIDIFEEHPDSLFLMYTNGSLINEEIAEKFAELGNITPAVSVEGMEKTTESRRGKGFFDKIVRTLTLLKKHRVTFGISITATRDNAEEIVSDEFIDFYFNKLGAAYAWVFHYMPIGRDIAPELIPTPEQRVMLWKKSWEIIRDKKIMYADFWNHGPVSDGCISAGRPGGYFYLDWQANVYPCVFFPYAAANLKEIYEKGGNLNDLINLPLHKRIREWQFKYWKEGDLLRPCPIRDHYLMAKKFVIETHAKPADQAAEEILKDPDYEKKMAEYDFELERKTRKIWEEVYRNGTRKAV</sequence>
<keyword evidence="2" id="KW-0479">Metal-binding</keyword>
<dbReference type="GO" id="GO:0046872">
    <property type="term" value="F:metal ion binding"/>
    <property type="evidence" value="ECO:0007669"/>
    <property type="project" value="UniProtKB-KW"/>
</dbReference>
<evidence type="ECO:0000256" key="1">
    <source>
        <dbReference type="ARBA" id="ARBA00022691"/>
    </source>
</evidence>
<dbReference type="InterPro" id="IPR007197">
    <property type="entry name" value="rSAM"/>
</dbReference>
<evidence type="ECO:0000313" key="6">
    <source>
        <dbReference type="EMBL" id="HHS62839.1"/>
    </source>
</evidence>
<dbReference type="Pfam" id="PF04055">
    <property type="entry name" value="Radical_SAM"/>
    <property type="match status" value="1"/>
</dbReference>
<protein>
    <submittedName>
        <fullName evidence="6">Radical SAM protein</fullName>
    </submittedName>
</protein>
<dbReference type="PANTHER" id="PTHR43524">
    <property type="entry name" value="RADICAL SAM SUPERFAMILY PROTEIN"/>
    <property type="match status" value="1"/>
</dbReference>
<accession>A0A7C6AG76</accession>
<comment type="caution">
    <text evidence="6">The sequence shown here is derived from an EMBL/GenBank/DDBJ whole genome shotgun (WGS) entry which is preliminary data.</text>
</comment>
<dbReference type="SMART" id="SM00729">
    <property type="entry name" value="Elp3"/>
    <property type="match status" value="1"/>
</dbReference>
<reference evidence="6" key="1">
    <citation type="journal article" date="2020" name="mSystems">
        <title>Genome- and Community-Level Interaction Insights into Carbon Utilization and Element Cycling Functions of Hydrothermarchaeota in Hydrothermal Sediment.</title>
        <authorList>
            <person name="Zhou Z."/>
            <person name="Liu Y."/>
            <person name="Xu W."/>
            <person name="Pan J."/>
            <person name="Luo Z.H."/>
            <person name="Li M."/>
        </authorList>
    </citation>
    <scope>NUCLEOTIDE SEQUENCE [LARGE SCALE GENOMIC DNA]</scope>
    <source>
        <strain evidence="6">SpSt-783</strain>
    </source>
</reference>
<dbReference type="PROSITE" id="PS51918">
    <property type="entry name" value="RADICAL_SAM"/>
    <property type="match status" value="1"/>
</dbReference>
<dbReference type="InterPro" id="IPR058240">
    <property type="entry name" value="rSAM_sf"/>
</dbReference>
<evidence type="ECO:0000256" key="4">
    <source>
        <dbReference type="ARBA" id="ARBA00023014"/>
    </source>
</evidence>
<dbReference type="EMBL" id="DTHJ01000088">
    <property type="protein sequence ID" value="HHS62839.1"/>
    <property type="molecule type" value="Genomic_DNA"/>
</dbReference>
<feature type="domain" description="Radical SAM core" evidence="5">
    <location>
        <begin position="109"/>
        <end position="328"/>
    </location>
</feature>
<dbReference type="CDD" id="cd01335">
    <property type="entry name" value="Radical_SAM"/>
    <property type="match status" value="1"/>
</dbReference>
<keyword evidence="1" id="KW-0949">S-adenosyl-L-methionine</keyword>
<dbReference type="PANTHER" id="PTHR43524:SF1">
    <property type="entry name" value="RADICAL SAM SUPERFAMILY PROTEIN"/>
    <property type="match status" value="1"/>
</dbReference>
<dbReference type="GO" id="GO:0003824">
    <property type="term" value="F:catalytic activity"/>
    <property type="evidence" value="ECO:0007669"/>
    <property type="project" value="InterPro"/>
</dbReference>
<keyword evidence="4" id="KW-0411">Iron-sulfur</keyword>
<evidence type="ECO:0000256" key="2">
    <source>
        <dbReference type="ARBA" id="ARBA00022723"/>
    </source>
</evidence>
<dbReference type="InterPro" id="IPR006638">
    <property type="entry name" value="Elp3/MiaA/NifB-like_rSAM"/>
</dbReference>
<keyword evidence="3" id="KW-0408">Iron</keyword>
<dbReference type="GO" id="GO:0051536">
    <property type="term" value="F:iron-sulfur cluster binding"/>
    <property type="evidence" value="ECO:0007669"/>
    <property type="project" value="UniProtKB-KW"/>
</dbReference>